<keyword evidence="6 8" id="KW-0472">Membrane</keyword>
<reference evidence="10" key="1">
    <citation type="submission" date="2023-02" db="EMBL/GenBank/DDBJ databases">
        <title>Genome of toxic invasive species Heracleum sosnowskyi carries increased number of genes despite the absence of recent whole-genome duplications.</title>
        <authorList>
            <person name="Schelkunov M."/>
            <person name="Shtratnikova V."/>
            <person name="Makarenko M."/>
            <person name="Klepikova A."/>
            <person name="Omelchenko D."/>
            <person name="Novikova G."/>
            <person name="Obukhova E."/>
            <person name="Bogdanov V."/>
            <person name="Penin A."/>
            <person name="Logacheva M."/>
        </authorList>
    </citation>
    <scope>NUCLEOTIDE SEQUENCE</scope>
    <source>
        <strain evidence="10">Hsosn_3</strain>
        <tissue evidence="10">Leaf</tissue>
    </source>
</reference>
<dbReference type="GO" id="GO:0000139">
    <property type="term" value="C:Golgi membrane"/>
    <property type="evidence" value="ECO:0007669"/>
    <property type="project" value="UniProtKB-SubCell"/>
</dbReference>
<name>A0AAD8ME80_9APIA</name>
<accession>A0AAD8ME80</accession>
<proteinExistence type="predicted"/>
<dbReference type="PANTHER" id="PTHR20961:SF38">
    <property type="entry name" value="PROTEIN O-LINKED-MANNOSE BETA-1,4-N-ACETYLGLUCOSAMINYLTRANSFERASE 2"/>
    <property type="match status" value="1"/>
</dbReference>
<keyword evidence="3" id="KW-0808">Transferase</keyword>
<evidence type="ECO:0000256" key="6">
    <source>
        <dbReference type="ARBA" id="ARBA00023136"/>
    </source>
</evidence>
<evidence type="ECO:0000256" key="7">
    <source>
        <dbReference type="ARBA" id="ARBA00023180"/>
    </source>
</evidence>
<keyword evidence="5 8" id="KW-1133">Transmembrane helix</keyword>
<comment type="caution">
    <text evidence="10">The sequence shown here is derived from an EMBL/GenBank/DDBJ whole genome shotgun (WGS) entry which is preliminary data.</text>
</comment>
<dbReference type="PANTHER" id="PTHR20961">
    <property type="entry name" value="GLYCOSYLTRANSFERASE"/>
    <property type="match status" value="1"/>
</dbReference>
<feature type="transmembrane region" description="Helical" evidence="8">
    <location>
        <begin position="21"/>
        <end position="42"/>
    </location>
</feature>
<keyword evidence="4 8" id="KW-0812">Transmembrane</keyword>
<keyword evidence="2" id="KW-0328">Glycosyltransferase</keyword>
<keyword evidence="11" id="KW-1185">Reference proteome</keyword>
<dbReference type="InterPro" id="IPR007657">
    <property type="entry name" value="Glycosyltransferase_61"/>
</dbReference>
<keyword evidence="7" id="KW-0325">Glycoprotein</keyword>
<dbReference type="InterPro" id="IPR049625">
    <property type="entry name" value="Glyco_transf_61_cat"/>
</dbReference>
<sequence length="483" mass="54878">MIKPLLPQVLARKTQRAHSIYSPKLSIYLLVTCVFIFVLFHIHSLRTPLSPSSLAPSSTSWTILQNWQSLIINTTLILKNYTNQIDSIALKLQQSVTFLPLIDLRYADTAQEGQTWFMSSMNDTYEKGEVQHQQFPSNSSKGRLLCIKGQDNHDGARNSYALAWPEALPKSATLMKGLTYISNNHYDYDNLWHGLSAMVPFVAWHIKNDCATPKQWILYHWGELRYTMGSWLKNLMEATYSGTLNIQTFEGFGDDEPVCFEKAVVMRHNVGGLSSEKLIKVFDLIRCKARIYCKVSLDSNVDGRIGMTILTRRGTRSFRNESEMVRIFSGECRKVKGCRLVVAPSNNLTFCEQVQLMSSTDILISPHGAQLANLFLMDRNSSVMEFFPKGWLKLAGVGQFVFQWMASWSGMKHRGTWHDPDGAHCPFSEDDRRCMTLYKKGTIGYNETHFATWGRNVLNEVRRLKLEGGSQGRLNSSHGCICA</sequence>
<organism evidence="10 11">
    <name type="scientific">Heracleum sosnowskyi</name>
    <dbReference type="NCBI Taxonomy" id="360622"/>
    <lineage>
        <taxon>Eukaryota</taxon>
        <taxon>Viridiplantae</taxon>
        <taxon>Streptophyta</taxon>
        <taxon>Embryophyta</taxon>
        <taxon>Tracheophyta</taxon>
        <taxon>Spermatophyta</taxon>
        <taxon>Magnoliopsida</taxon>
        <taxon>eudicotyledons</taxon>
        <taxon>Gunneridae</taxon>
        <taxon>Pentapetalae</taxon>
        <taxon>asterids</taxon>
        <taxon>campanulids</taxon>
        <taxon>Apiales</taxon>
        <taxon>Apiaceae</taxon>
        <taxon>Apioideae</taxon>
        <taxon>apioid superclade</taxon>
        <taxon>Tordylieae</taxon>
        <taxon>Tordyliinae</taxon>
        <taxon>Heracleum</taxon>
    </lineage>
</organism>
<dbReference type="Pfam" id="PF04577">
    <property type="entry name" value="Glyco_transf_61"/>
    <property type="match status" value="1"/>
</dbReference>
<evidence type="ECO:0000256" key="2">
    <source>
        <dbReference type="ARBA" id="ARBA00022676"/>
    </source>
</evidence>
<dbReference type="EMBL" id="JAUIZM010000008">
    <property type="protein sequence ID" value="KAK1370276.1"/>
    <property type="molecule type" value="Genomic_DNA"/>
</dbReference>
<evidence type="ECO:0000256" key="1">
    <source>
        <dbReference type="ARBA" id="ARBA00004323"/>
    </source>
</evidence>
<dbReference type="Proteomes" id="UP001237642">
    <property type="component" value="Unassembled WGS sequence"/>
</dbReference>
<evidence type="ECO:0000256" key="5">
    <source>
        <dbReference type="ARBA" id="ARBA00022989"/>
    </source>
</evidence>
<evidence type="ECO:0000256" key="3">
    <source>
        <dbReference type="ARBA" id="ARBA00022679"/>
    </source>
</evidence>
<comment type="subcellular location">
    <subcellularLocation>
        <location evidence="1">Golgi apparatus membrane</location>
        <topology evidence="1">Single-pass type II membrane protein</topology>
    </subcellularLocation>
</comment>
<evidence type="ECO:0000313" key="10">
    <source>
        <dbReference type="EMBL" id="KAK1370276.1"/>
    </source>
</evidence>
<feature type="domain" description="Glycosyltransferase 61 catalytic" evidence="9">
    <location>
        <begin position="280"/>
        <end position="384"/>
    </location>
</feature>
<reference evidence="10" key="2">
    <citation type="submission" date="2023-05" db="EMBL/GenBank/DDBJ databases">
        <authorList>
            <person name="Schelkunov M.I."/>
        </authorList>
    </citation>
    <scope>NUCLEOTIDE SEQUENCE</scope>
    <source>
        <strain evidence="10">Hsosn_3</strain>
        <tissue evidence="10">Leaf</tissue>
    </source>
</reference>
<gene>
    <name evidence="10" type="ORF">POM88_036368</name>
</gene>
<dbReference type="AlphaFoldDB" id="A0AAD8ME80"/>
<evidence type="ECO:0000313" key="11">
    <source>
        <dbReference type="Proteomes" id="UP001237642"/>
    </source>
</evidence>
<evidence type="ECO:0000256" key="8">
    <source>
        <dbReference type="SAM" id="Phobius"/>
    </source>
</evidence>
<dbReference type="GO" id="GO:0016763">
    <property type="term" value="F:pentosyltransferase activity"/>
    <property type="evidence" value="ECO:0007669"/>
    <property type="project" value="UniProtKB-ARBA"/>
</dbReference>
<evidence type="ECO:0000259" key="9">
    <source>
        <dbReference type="Pfam" id="PF04577"/>
    </source>
</evidence>
<protein>
    <submittedName>
        <fullName evidence="10">Glycosyltransferase AER</fullName>
    </submittedName>
</protein>
<evidence type="ECO:0000256" key="4">
    <source>
        <dbReference type="ARBA" id="ARBA00022692"/>
    </source>
</evidence>